<reference evidence="1" key="1">
    <citation type="submission" date="2022-07" db="EMBL/GenBank/DDBJ databases">
        <title>Phylogenomic reconstructions and comparative analyses of Kickxellomycotina fungi.</title>
        <authorList>
            <person name="Reynolds N.K."/>
            <person name="Stajich J.E."/>
            <person name="Barry K."/>
            <person name="Grigoriev I.V."/>
            <person name="Crous P."/>
            <person name="Smith M.E."/>
        </authorList>
    </citation>
    <scope>NUCLEOTIDE SEQUENCE</scope>
    <source>
        <strain evidence="1">NRRL 5244</strain>
    </source>
</reference>
<name>A0ACC1J9P0_9FUNG</name>
<keyword evidence="2" id="KW-1185">Reference proteome</keyword>
<organism evidence="1 2">
    <name type="scientific">Linderina macrospora</name>
    <dbReference type="NCBI Taxonomy" id="4868"/>
    <lineage>
        <taxon>Eukaryota</taxon>
        <taxon>Fungi</taxon>
        <taxon>Fungi incertae sedis</taxon>
        <taxon>Zoopagomycota</taxon>
        <taxon>Kickxellomycotina</taxon>
        <taxon>Kickxellomycetes</taxon>
        <taxon>Kickxellales</taxon>
        <taxon>Kickxellaceae</taxon>
        <taxon>Linderina</taxon>
    </lineage>
</organism>
<accession>A0ACC1J9P0</accession>
<feature type="non-terminal residue" evidence="1">
    <location>
        <position position="323"/>
    </location>
</feature>
<protein>
    <submittedName>
        <fullName evidence="1">Uncharacterized protein</fullName>
    </submittedName>
</protein>
<sequence>MVKLTSIVSLLAASLATASAAKHYQQDVVTFSPVLKSSGQFNVYDTPVSVTVDSSAQAASFIGNAKKNSSVKAKADIAVAYLAKNHNIPAENIKVTDAYTDDRSGLTHVYVRQTSGGVDVVNGLANVNIDAQGKIISSSQTFASTDALSKVKRSNGSLVARAGDDASLKNAFKSLNSYVKTALSDSDLSKITIASTSDFVSGEPHYSITNVPSHAAVDGSATAKKALIQKADGSLAHVWAITLQQDSHWWSAKINQDTGSVESINDWVSNAESYNVYPRTINTPADGKRSIVTSPANSKASPKGWVTGTTTTGNNVWAQSNPT</sequence>
<gene>
    <name evidence="1" type="ORF">FBU59_003029</name>
</gene>
<comment type="caution">
    <text evidence="1">The sequence shown here is derived from an EMBL/GenBank/DDBJ whole genome shotgun (WGS) entry which is preliminary data.</text>
</comment>
<dbReference type="EMBL" id="JANBPW010001811">
    <property type="protein sequence ID" value="KAJ1943025.1"/>
    <property type="molecule type" value="Genomic_DNA"/>
</dbReference>
<dbReference type="Proteomes" id="UP001150603">
    <property type="component" value="Unassembled WGS sequence"/>
</dbReference>
<evidence type="ECO:0000313" key="1">
    <source>
        <dbReference type="EMBL" id="KAJ1943025.1"/>
    </source>
</evidence>
<proteinExistence type="predicted"/>
<evidence type="ECO:0000313" key="2">
    <source>
        <dbReference type="Proteomes" id="UP001150603"/>
    </source>
</evidence>